<keyword evidence="2" id="KW-1185">Reference proteome</keyword>
<dbReference type="STRING" id="570521.SAMN04488508_109140"/>
<dbReference type="OrthoDB" id="1116641at2"/>
<accession>A0A1M6JMC1</accession>
<protein>
    <submittedName>
        <fullName evidence="1">Uncharacterized protein</fullName>
    </submittedName>
</protein>
<sequence length="161" mass="19072">MKNSMFLLILCCLIGCTSPQRTDEEIEKAFVEINKEPFWQELRQMEINDQKYRKPLDSAYRVDKAKPKGWDSLWALQKQIDDSNTERLIEITEKYGFPYPNRINQPIAAWMIFHHSSKKYHQKIGPLLVRECEAGRIGSLEYAMIQWHLGERKELPFKVVK</sequence>
<dbReference type="Proteomes" id="UP000184432">
    <property type="component" value="Unassembled WGS sequence"/>
</dbReference>
<evidence type="ECO:0000313" key="1">
    <source>
        <dbReference type="EMBL" id="SHJ47774.1"/>
    </source>
</evidence>
<gene>
    <name evidence="1" type="ORF">SAMN04488508_109140</name>
</gene>
<dbReference type="AlphaFoldDB" id="A0A1M6JMC1"/>
<dbReference type="RefSeq" id="WP_139242059.1">
    <property type="nucleotide sequence ID" value="NZ_FQYP01000009.1"/>
</dbReference>
<organism evidence="1 2">
    <name type="scientific">Aquimarina spongiae</name>
    <dbReference type="NCBI Taxonomy" id="570521"/>
    <lineage>
        <taxon>Bacteria</taxon>
        <taxon>Pseudomonadati</taxon>
        <taxon>Bacteroidota</taxon>
        <taxon>Flavobacteriia</taxon>
        <taxon>Flavobacteriales</taxon>
        <taxon>Flavobacteriaceae</taxon>
        <taxon>Aquimarina</taxon>
    </lineage>
</organism>
<evidence type="ECO:0000313" key="2">
    <source>
        <dbReference type="Proteomes" id="UP000184432"/>
    </source>
</evidence>
<name>A0A1M6JMC1_9FLAO</name>
<reference evidence="2" key="1">
    <citation type="submission" date="2016-11" db="EMBL/GenBank/DDBJ databases">
        <authorList>
            <person name="Varghese N."/>
            <person name="Submissions S."/>
        </authorList>
    </citation>
    <scope>NUCLEOTIDE SEQUENCE [LARGE SCALE GENOMIC DNA]</scope>
    <source>
        <strain evidence="2">DSM 22623</strain>
    </source>
</reference>
<proteinExistence type="predicted"/>
<dbReference type="EMBL" id="FQYP01000009">
    <property type="protein sequence ID" value="SHJ47774.1"/>
    <property type="molecule type" value="Genomic_DNA"/>
</dbReference>